<dbReference type="GO" id="GO:0061599">
    <property type="term" value="F:molybdopterin molybdotransferase activity"/>
    <property type="evidence" value="ECO:0007669"/>
    <property type="project" value="UniProtKB-UniRule"/>
</dbReference>
<keyword evidence="1" id="KW-0501">Molybdenum cofactor biosynthesis</keyword>
<comment type="similarity">
    <text evidence="1">Belongs to the MoeA family.</text>
</comment>
<dbReference type="Proteomes" id="UP000823821">
    <property type="component" value="Unassembled WGS sequence"/>
</dbReference>
<protein>
    <recommendedName>
        <fullName evidence="1">Molybdopterin molybdenumtransferase</fullName>
        <ecNumber evidence="1">2.10.1.1</ecNumber>
    </recommendedName>
</protein>
<comment type="function">
    <text evidence="1">Catalyzes the insertion of molybdate into adenylated molybdopterin with the concomitant release of AMP.</text>
</comment>
<keyword evidence="1" id="KW-0808">Transferase</keyword>
<keyword evidence="1" id="KW-0460">Magnesium</keyword>
<dbReference type="InterPro" id="IPR036425">
    <property type="entry name" value="MoaB/Mog-like_dom_sf"/>
</dbReference>
<keyword evidence="1" id="KW-0479">Metal-binding</keyword>
<dbReference type="AlphaFoldDB" id="A0A9D2HLP2"/>
<evidence type="ECO:0000256" key="1">
    <source>
        <dbReference type="RuleBase" id="RU365090"/>
    </source>
</evidence>
<dbReference type="SMART" id="SM00852">
    <property type="entry name" value="MoCF_biosynth"/>
    <property type="match status" value="1"/>
</dbReference>
<dbReference type="Pfam" id="PF00994">
    <property type="entry name" value="MoCF_biosynth"/>
    <property type="match status" value="1"/>
</dbReference>
<comment type="cofactor">
    <cofactor evidence="1">
        <name>Mg(2+)</name>
        <dbReference type="ChEBI" id="CHEBI:18420"/>
    </cofactor>
</comment>
<evidence type="ECO:0000313" key="4">
    <source>
        <dbReference type="Proteomes" id="UP000823821"/>
    </source>
</evidence>
<dbReference type="EMBL" id="DWZD01000040">
    <property type="protein sequence ID" value="HJA79220.1"/>
    <property type="molecule type" value="Genomic_DNA"/>
</dbReference>
<name>A0A9D2HLP2_9BACT</name>
<evidence type="ECO:0000313" key="3">
    <source>
        <dbReference type="EMBL" id="HJA79220.1"/>
    </source>
</evidence>
<organism evidence="3 4">
    <name type="scientific">Candidatus Desulfovibrio intestinavium</name>
    <dbReference type="NCBI Taxonomy" id="2838534"/>
    <lineage>
        <taxon>Bacteria</taxon>
        <taxon>Pseudomonadati</taxon>
        <taxon>Thermodesulfobacteriota</taxon>
        <taxon>Desulfovibrionia</taxon>
        <taxon>Desulfovibrionales</taxon>
        <taxon>Desulfovibrionaceae</taxon>
        <taxon>Desulfovibrio</taxon>
    </lineage>
</organism>
<comment type="pathway">
    <text evidence="1">Cofactor biosynthesis; molybdopterin biosynthesis.</text>
</comment>
<dbReference type="PANTHER" id="PTHR10192:SF28">
    <property type="entry name" value="MOLYBDOPTERIN MOLYBDENUMTRANSFERASE"/>
    <property type="match status" value="1"/>
</dbReference>
<accession>A0A9D2HLP2</accession>
<dbReference type="EC" id="2.10.1.1" evidence="1"/>
<evidence type="ECO:0000259" key="2">
    <source>
        <dbReference type="SMART" id="SM00852"/>
    </source>
</evidence>
<dbReference type="GO" id="GO:0006777">
    <property type="term" value="P:Mo-molybdopterin cofactor biosynthetic process"/>
    <property type="evidence" value="ECO:0007669"/>
    <property type="project" value="UniProtKB-UniRule"/>
</dbReference>
<dbReference type="InterPro" id="IPR038987">
    <property type="entry name" value="MoeA-like"/>
</dbReference>
<comment type="catalytic activity">
    <reaction evidence="1">
        <text>adenylyl-molybdopterin + molybdate = Mo-molybdopterin + AMP + H(+)</text>
        <dbReference type="Rhea" id="RHEA:35047"/>
        <dbReference type="ChEBI" id="CHEBI:15378"/>
        <dbReference type="ChEBI" id="CHEBI:36264"/>
        <dbReference type="ChEBI" id="CHEBI:62727"/>
        <dbReference type="ChEBI" id="CHEBI:71302"/>
        <dbReference type="ChEBI" id="CHEBI:456215"/>
    </reaction>
</comment>
<dbReference type="InterPro" id="IPR001453">
    <property type="entry name" value="MoaB/Mog_dom"/>
</dbReference>
<reference evidence="3" key="2">
    <citation type="submission" date="2021-04" db="EMBL/GenBank/DDBJ databases">
        <authorList>
            <person name="Gilroy R."/>
        </authorList>
    </citation>
    <scope>NUCLEOTIDE SEQUENCE</scope>
    <source>
        <strain evidence="3">5032</strain>
    </source>
</reference>
<proteinExistence type="inferred from homology"/>
<feature type="domain" description="MoaB/Mog" evidence="2">
    <location>
        <begin position="177"/>
        <end position="313"/>
    </location>
</feature>
<dbReference type="GO" id="GO:0046872">
    <property type="term" value="F:metal ion binding"/>
    <property type="evidence" value="ECO:0007669"/>
    <property type="project" value="UniProtKB-UniRule"/>
</dbReference>
<gene>
    <name evidence="3" type="ORF">H9784_06600</name>
</gene>
<reference evidence="3" key="1">
    <citation type="journal article" date="2021" name="PeerJ">
        <title>Extensive microbial diversity within the chicken gut microbiome revealed by metagenomics and culture.</title>
        <authorList>
            <person name="Gilroy R."/>
            <person name="Ravi A."/>
            <person name="Getino M."/>
            <person name="Pursley I."/>
            <person name="Horton D.L."/>
            <person name="Alikhan N.F."/>
            <person name="Baker D."/>
            <person name="Gharbi K."/>
            <person name="Hall N."/>
            <person name="Watson M."/>
            <person name="Adriaenssens E.M."/>
            <person name="Foster-Nyarko E."/>
            <person name="Jarju S."/>
            <person name="Secka A."/>
            <person name="Antonio M."/>
            <person name="Oren A."/>
            <person name="Chaudhuri R.R."/>
            <person name="La Ragione R."/>
            <person name="Hildebrand F."/>
            <person name="Pallen M.J."/>
        </authorList>
    </citation>
    <scope>NUCLEOTIDE SEQUENCE</scope>
    <source>
        <strain evidence="3">5032</strain>
    </source>
</reference>
<comment type="caution">
    <text evidence="3">The sequence shown here is derived from an EMBL/GenBank/DDBJ whole genome shotgun (WGS) entry which is preliminary data.</text>
</comment>
<dbReference type="CDD" id="cd03522">
    <property type="entry name" value="MoeA_like"/>
    <property type="match status" value="1"/>
</dbReference>
<dbReference type="Gene3D" id="3.40.980.10">
    <property type="entry name" value="MoaB/Mog-like domain"/>
    <property type="match status" value="1"/>
</dbReference>
<keyword evidence="1" id="KW-0500">Molybdenum</keyword>
<dbReference type="PANTHER" id="PTHR10192">
    <property type="entry name" value="MOLYBDOPTERIN BIOSYNTHESIS PROTEIN"/>
    <property type="match status" value="1"/>
</dbReference>
<dbReference type="GO" id="GO:0005829">
    <property type="term" value="C:cytosol"/>
    <property type="evidence" value="ECO:0007669"/>
    <property type="project" value="TreeGrafter"/>
</dbReference>
<dbReference type="SUPFAM" id="SSF53218">
    <property type="entry name" value="Molybdenum cofactor biosynthesis proteins"/>
    <property type="match status" value="1"/>
</dbReference>
<sequence length="346" mass="36952">MAKPTMKVIDVREAVGTVLCHDITRIVPGESKGPVFRKGHVVREEDIAVLLDVGKEHLYVFEPSPGLVHENDAAARIAAAVCGPHLRLSEPKEGRINFSADCRGILEVDVPTLAAINGIGEITLATLHSMRLVEEGQDVAGTRVVPLMIDESRLRRMEELVHGPVIRVHPLASAAVGIVTTGSEIYNGRIKDAFGPVLRQKFADLGCTVLGQTFSSDDEAMTSKAIADFAAQGADMIVVTGGMSVDPDDKTPASIRATGAHIVTYGAPVYPGAMFLLAFLETPDKRIPVLGLPGCVMYHKASIFELMVPRLLAGLDIRPEDIAALGHGGFCSGCPQCRYPVCPFGK</sequence>